<accession>A0A3D9L1H9</accession>
<gene>
    <name evidence="2" type="ORF">C7460_11146</name>
</gene>
<protein>
    <submittedName>
        <fullName evidence="2">Uncharacterized protein DUF2293</fullName>
    </submittedName>
</protein>
<comment type="caution">
    <text evidence="2">The sequence shown here is derived from an EMBL/GenBank/DDBJ whole genome shotgun (WGS) entry which is preliminary data.</text>
</comment>
<dbReference type="AlphaFoldDB" id="A0A3D9L1H9"/>
<evidence type="ECO:0000313" key="2">
    <source>
        <dbReference type="EMBL" id="RED97905.1"/>
    </source>
</evidence>
<sequence length="225" mass="25052">MSNIRVVSQGPAGYITNEYGIHEKPPAGWSFLPAGDAAVTRKVTAMGECWRVQIKKGRRTMSKGIWAPTHHITQAKEAVDAMRSAPDYAKKQASAAKSRARKQEAYRQEFTEAVTNYLNFPTCYEGLQKTLAELVTEHAIPIGSGTVARTSQIPIEDRAGKAVIAWMRHHTTNYDNLKIARVKGERRKVRRQLAQQSVKVLNSFRKGGQRPPSCPLLLAVNKLSK</sequence>
<dbReference type="PANTHER" id="PTHR38113">
    <property type="match status" value="1"/>
</dbReference>
<dbReference type="OrthoDB" id="258268at2"/>
<proteinExistence type="predicted"/>
<feature type="domain" description="DUF2293" evidence="1">
    <location>
        <begin position="127"/>
        <end position="205"/>
    </location>
</feature>
<dbReference type="EMBL" id="QREG01000011">
    <property type="protein sequence ID" value="RED97905.1"/>
    <property type="molecule type" value="Genomic_DNA"/>
</dbReference>
<organism evidence="2 3">
    <name type="scientific">Marinoscillum furvescens DSM 4134</name>
    <dbReference type="NCBI Taxonomy" id="1122208"/>
    <lineage>
        <taxon>Bacteria</taxon>
        <taxon>Pseudomonadati</taxon>
        <taxon>Bacteroidota</taxon>
        <taxon>Cytophagia</taxon>
        <taxon>Cytophagales</taxon>
        <taxon>Reichenbachiellaceae</taxon>
        <taxon>Marinoscillum</taxon>
    </lineage>
</organism>
<name>A0A3D9L1H9_MARFU</name>
<dbReference type="PANTHER" id="PTHR38113:SF2">
    <property type="entry name" value="DUF2293 DOMAIN-CONTAINING PROTEIN"/>
    <property type="match status" value="1"/>
</dbReference>
<evidence type="ECO:0000313" key="3">
    <source>
        <dbReference type="Proteomes" id="UP000256779"/>
    </source>
</evidence>
<dbReference type="Pfam" id="PF10056">
    <property type="entry name" value="DUF2293"/>
    <property type="match status" value="1"/>
</dbReference>
<dbReference type="RefSeq" id="WP_115868433.1">
    <property type="nucleotide sequence ID" value="NZ_QREG01000011.1"/>
</dbReference>
<evidence type="ECO:0000259" key="1">
    <source>
        <dbReference type="Pfam" id="PF10056"/>
    </source>
</evidence>
<keyword evidence="3" id="KW-1185">Reference proteome</keyword>
<reference evidence="2 3" key="1">
    <citation type="submission" date="2018-07" db="EMBL/GenBank/DDBJ databases">
        <title>Genomic Encyclopedia of Type Strains, Phase IV (KMG-IV): sequencing the most valuable type-strain genomes for metagenomic binning, comparative biology and taxonomic classification.</title>
        <authorList>
            <person name="Goeker M."/>
        </authorList>
    </citation>
    <scope>NUCLEOTIDE SEQUENCE [LARGE SCALE GENOMIC DNA]</scope>
    <source>
        <strain evidence="2 3">DSM 4134</strain>
    </source>
</reference>
<dbReference type="InterPro" id="IPR018744">
    <property type="entry name" value="DUF2293"/>
</dbReference>
<dbReference type="Proteomes" id="UP000256779">
    <property type="component" value="Unassembled WGS sequence"/>
</dbReference>